<dbReference type="PANTHER" id="PTHR34934">
    <property type="entry name" value="FLAVIN-DEPENDENT THYMIDYLATE SYNTHASE"/>
    <property type="match status" value="1"/>
</dbReference>
<dbReference type="NCBIfam" id="TIGR02170">
    <property type="entry name" value="thyX"/>
    <property type="match status" value="1"/>
</dbReference>
<dbReference type="Gene3D" id="3.30.1360.170">
    <property type="match status" value="1"/>
</dbReference>
<dbReference type="Gene3D" id="1.20.5.3070">
    <property type="match status" value="1"/>
</dbReference>
<dbReference type="SUPFAM" id="SSF69796">
    <property type="entry name" value="Thymidylate synthase-complementing protein Thy1"/>
    <property type="match status" value="1"/>
</dbReference>
<evidence type="ECO:0000313" key="1">
    <source>
        <dbReference type="EMBL" id="QHS82470.1"/>
    </source>
</evidence>
<dbReference type="CDD" id="cd20175">
    <property type="entry name" value="ThyX"/>
    <property type="match status" value="1"/>
</dbReference>
<dbReference type="Pfam" id="PF02511">
    <property type="entry name" value="Thy1"/>
    <property type="match status" value="1"/>
</dbReference>
<dbReference type="AlphaFoldDB" id="A0A6C0ASU0"/>
<name>A0A6C0ASU0_9ZZZZ</name>
<sequence length="220" mass="25396">MTKVQLISYSKPTFDEHATILDLVAFCARVSNPANQMNSETSEKLVRYLIKNEHWSPLEMVNICLEIETTRDIARQILRHRSFSFQEFSQRYAIADLGFQYKDARLQDTKNRQNSIDVSGNEDLHMAWKEQQLFVKMAAEDAYSWAIDNGIAKEQARAVLPEGMTVSRLYMNGTLRSWVHYIQLRSGNGTQKEHREVALACAKSISPIFPMIMEFVMHTD</sequence>
<dbReference type="GO" id="GO:0050660">
    <property type="term" value="F:flavin adenine dinucleotide binding"/>
    <property type="evidence" value="ECO:0007669"/>
    <property type="project" value="InterPro"/>
</dbReference>
<evidence type="ECO:0008006" key="2">
    <source>
        <dbReference type="Google" id="ProtNLM"/>
    </source>
</evidence>
<dbReference type="PANTHER" id="PTHR34934:SF1">
    <property type="entry name" value="FLAVIN-DEPENDENT THYMIDYLATE SYNTHASE"/>
    <property type="match status" value="1"/>
</dbReference>
<accession>A0A6C0ASU0</accession>
<dbReference type="GO" id="GO:0050797">
    <property type="term" value="F:thymidylate synthase (FAD) activity"/>
    <property type="evidence" value="ECO:0007669"/>
    <property type="project" value="InterPro"/>
</dbReference>
<organism evidence="1">
    <name type="scientific">viral metagenome</name>
    <dbReference type="NCBI Taxonomy" id="1070528"/>
    <lineage>
        <taxon>unclassified sequences</taxon>
        <taxon>metagenomes</taxon>
        <taxon>organismal metagenomes</taxon>
    </lineage>
</organism>
<dbReference type="PROSITE" id="PS51331">
    <property type="entry name" value="THYX"/>
    <property type="match status" value="1"/>
</dbReference>
<dbReference type="InterPro" id="IPR036098">
    <property type="entry name" value="Thymidylate_synthase_ThyX_sf"/>
</dbReference>
<dbReference type="GO" id="GO:0004799">
    <property type="term" value="F:thymidylate synthase activity"/>
    <property type="evidence" value="ECO:0007669"/>
    <property type="project" value="TreeGrafter"/>
</dbReference>
<proteinExistence type="predicted"/>
<protein>
    <recommendedName>
        <fullName evidence="2">Thymidylate synthase</fullName>
    </recommendedName>
</protein>
<dbReference type="InterPro" id="IPR003669">
    <property type="entry name" value="Thymidylate_synthase_ThyX"/>
</dbReference>
<dbReference type="GO" id="GO:0070402">
    <property type="term" value="F:NADPH binding"/>
    <property type="evidence" value="ECO:0007669"/>
    <property type="project" value="TreeGrafter"/>
</dbReference>
<dbReference type="GO" id="GO:0006231">
    <property type="term" value="P:dTMP biosynthetic process"/>
    <property type="evidence" value="ECO:0007669"/>
    <property type="project" value="InterPro"/>
</dbReference>
<reference evidence="1" key="1">
    <citation type="journal article" date="2020" name="Nature">
        <title>Giant virus diversity and host interactions through global metagenomics.</title>
        <authorList>
            <person name="Schulz F."/>
            <person name="Roux S."/>
            <person name="Paez-Espino D."/>
            <person name="Jungbluth S."/>
            <person name="Walsh D.A."/>
            <person name="Denef V.J."/>
            <person name="McMahon K.D."/>
            <person name="Konstantinidis K.T."/>
            <person name="Eloe-Fadrosh E.A."/>
            <person name="Kyrpides N.C."/>
            <person name="Woyke T."/>
        </authorList>
    </citation>
    <scope>NUCLEOTIDE SEQUENCE</scope>
    <source>
        <strain evidence="1">GVMAG-S-1101171-111</strain>
    </source>
</reference>
<dbReference type="EMBL" id="MN740803">
    <property type="protein sequence ID" value="QHS82470.1"/>
    <property type="molecule type" value="Genomic_DNA"/>
</dbReference>